<feature type="non-terminal residue" evidence="2">
    <location>
        <position position="62"/>
    </location>
</feature>
<proteinExistence type="predicted"/>
<organism evidence="2 3">
    <name type="scientific">PS1 clade bacterium</name>
    <dbReference type="NCBI Taxonomy" id="2175152"/>
    <lineage>
        <taxon>Bacteria</taxon>
        <taxon>Pseudomonadati</taxon>
        <taxon>Pseudomonadota</taxon>
        <taxon>Alphaproteobacteria</taxon>
        <taxon>PS1 clade</taxon>
    </lineage>
</organism>
<comment type="caution">
    <text evidence="2">The sequence shown here is derived from an EMBL/GenBank/DDBJ whole genome shotgun (WGS) entry which is preliminary data.</text>
</comment>
<keyword evidence="1" id="KW-0732">Signal</keyword>
<feature type="signal peptide" evidence="1">
    <location>
        <begin position="1"/>
        <end position="19"/>
    </location>
</feature>
<dbReference type="EMBL" id="JADHOK010000015">
    <property type="protein sequence ID" value="MBL6761501.1"/>
    <property type="molecule type" value="Genomic_DNA"/>
</dbReference>
<reference evidence="2" key="1">
    <citation type="submission" date="2020-10" db="EMBL/GenBank/DDBJ databases">
        <title>Microbiome of the Black Sea water column analyzed by genome centric metagenomics.</title>
        <authorList>
            <person name="Cabello-Yeves P.J."/>
            <person name="Callieri C."/>
            <person name="Picazo A."/>
            <person name="Mehrshad M."/>
            <person name="Haro-Moreno J.M."/>
            <person name="Roda-Garcia J."/>
            <person name="Dzembekova N."/>
            <person name="Slabakova V."/>
            <person name="Slabakova N."/>
            <person name="Moncheva S."/>
            <person name="Rodriguez-Valera F."/>
        </authorList>
    </citation>
    <scope>NUCLEOTIDE SEQUENCE</scope>
    <source>
        <strain evidence="2">BS307-5m-G5</strain>
    </source>
</reference>
<gene>
    <name evidence="2" type="ORF">ISQ19_02265</name>
</gene>
<sequence>MNKLIMGALAALLMGPAFATDMNPKVPSDATKAAHKKVLDRLPFENTEDFALATRGQLAQPK</sequence>
<evidence type="ECO:0000313" key="2">
    <source>
        <dbReference type="EMBL" id="MBL6761501.1"/>
    </source>
</evidence>
<protein>
    <submittedName>
        <fullName evidence="2">Uncharacterized protein</fullName>
    </submittedName>
</protein>
<feature type="chain" id="PRO_5037459520" evidence="1">
    <location>
        <begin position="20"/>
        <end position="62"/>
    </location>
</feature>
<accession>A0A937L2M1</accession>
<evidence type="ECO:0000256" key="1">
    <source>
        <dbReference type="SAM" id="SignalP"/>
    </source>
</evidence>
<dbReference type="Proteomes" id="UP000785783">
    <property type="component" value="Unassembled WGS sequence"/>
</dbReference>
<dbReference type="AlphaFoldDB" id="A0A937L2M1"/>
<name>A0A937L2M1_9PROT</name>
<evidence type="ECO:0000313" key="3">
    <source>
        <dbReference type="Proteomes" id="UP000785783"/>
    </source>
</evidence>